<name>I0IS85_LEPFC</name>
<dbReference type="STRING" id="1162668.LFE_2463"/>
<evidence type="ECO:0000313" key="8">
    <source>
        <dbReference type="EMBL" id="BAM08134.1"/>
    </source>
</evidence>
<protein>
    <submittedName>
        <fullName evidence="8">Putative NADH ubiquinone oxidoreductase 20 kDa subunit</fullName>
    </submittedName>
</protein>
<evidence type="ECO:0000256" key="5">
    <source>
        <dbReference type="ARBA" id="ARBA00023004"/>
    </source>
</evidence>
<keyword evidence="3" id="KW-0004">4Fe-4S</keyword>
<dbReference type="EMBL" id="AP012342">
    <property type="protein sequence ID" value="BAM08134.1"/>
    <property type="molecule type" value="Genomic_DNA"/>
</dbReference>
<organism evidence="8 9">
    <name type="scientific">Leptospirillum ferrooxidans (strain C2-3)</name>
    <dbReference type="NCBI Taxonomy" id="1162668"/>
    <lineage>
        <taxon>Bacteria</taxon>
        <taxon>Pseudomonadati</taxon>
        <taxon>Nitrospirota</taxon>
        <taxon>Nitrospiria</taxon>
        <taxon>Nitrospirales</taxon>
        <taxon>Nitrospiraceae</taxon>
        <taxon>Leptospirillum</taxon>
    </lineage>
</organism>
<accession>I0IS85</accession>
<dbReference type="PANTHER" id="PTHR42989">
    <property type="entry name" value="HYDROGENASE-4 COMPONENT I"/>
    <property type="match status" value="1"/>
</dbReference>
<evidence type="ECO:0000256" key="3">
    <source>
        <dbReference type="ARBA" id="ARBA00022485"/>
    </source>
</evidence>
<dbReference type="RefSeq" id="WP_014450617.1">
    <property type="nucleotide sequence ID" value="NC_017094.1"/>
</dbReference>
<dbReference type="Pfam" id="PF01058">
    <property type="entry name" value="Oxidored_q6"/>
    <property type="match status" value="1"/>
</dbReference>
<reference evidence="8 9" key="1">
    <citation type="journal article" date="2012" name="J. Bacteriol.">
        <title>Complete Genome Sequence of Leptospirillum ferrooxidans Strain C2-3, Isolated from a Fresh Volcanic Ash Deposit on the Island of Miyake, Japan.</title>
        <authorList>
            <person name="Fujimura R."/>
            <person name="Sato Y."/>
            <person name="Nishizawa T."/>
            <person name="Oshima K."/>
            <person name="Kim S.-W."/>
            <person name="Hattori M."/>
            <person name="Kamijo T."/>
            <person name="Ohta H."/>
        </authorList>
    </citation>
    <scope>NUCLEOTIDE SEQUENCE [LARGE SCALE GENOMIC DNA]</scope>
    <source>
        <strain evidence="8 9">C2-3</strain>
    </source>
</reference>
<keyword evidence="9" id="KW-1185">Reference proteome</keyword>
<dbReference type="InterPro" id="IPR052375">
    <property type="entry name" value="Complex_I_20kDa-like"/>
</dbReference>
<dbReference type="eggNOG" id="COG3260">
    <property type="taxonomic scope" value="Bacteria"/>
</dbReference>
<dbReference type="OrthoDB" id="9786737at2"/>
<evidence type="ECO:0000259" key="7">
    <source>
        <dbReference type="Pfam" id="PF01058"/>
    </source>
</evidence>
<proteinExistence type="inferred from homology"/>
<sequence length="168" mass="18201">MHHILLRILKTGIVTQKTPETQEELRDLSKKLLERGFGRFGHSLSIRHLDAGSCNGCEIEIGMLNSPYFMLEHLGFKFVASPRHADLLLVTGPVSLHMRQALLDTFDAMPSPKLVVSVGDCGYDCGIFKGSYALAGGVSEVIPVDLHIPGCPPEPLDLIRGLLTAVGG</sequence>
<dbReference type="KEGG" id="lfc:LFE_2463"/>
<keyword evidence="6" id="KW-0411">Iron-sulfur</keyword>
<dbReference type="Proteomes" id="UP000007382">
    <property type="component" value="Chromosome"/>
</dbReference>
<dbReference type="GO" id="GO:0046872">
    <property type="term" value="F:metal ion binding"/>
    <property type="evidence" value="ECO:0007669"/>
    <property type="project" value="UniProtKB-KW"/>
</dbReference>
<keyword evidence="8" id="KW-0830">Ubiquinone</keyword>
<dbReference type="GO" id="GO:0051539">
    <property type="term" value="F:4 iron, 4 sulfur cluster binding"/>
    <property type="evidence" value="ECO:0007669"/>
    <property type="project" value="UniProtKB-KW"/>
</dbReference>
<dbReference type="InterPro" id="IPR006137">
    <property type="entry name" value="NADH_UbQ_OxRdtase-like_20kDa"/>
</dbReference>
<feature type="domain" description="NADH:ubiquinone oxidoreductase-like 20kDa subunit" evidence="7">
    <location>
        <begin position="54"/>
        <end position="163"/>
    </location>
</feature>
<dbReference type="PATRIC" id="fig|1162668.3.peg.2924"/>
<dbReference type="SUPFAM" id="SSF56770">
    <property type="entry name" value="HydA/Nqo6-like"/>
    <property type="match status" value="1"/>
</dbReference>
<gene>
    <name evidence="8" type="ordered locus">LFE_2463</name>
</gene>
<keyword evidence="5" id="KW-0408">Iron</keyword>
<evidence type="ECO:0000313" key="9">
    <source>
        <dbReference type="Proteomes" id="UP000007382"/>
    </source>
</evidence>
<dbReference type="Gene3D" id="3.40.50.12280">
    <property type="match status" value="1"/>
</dbReference>
<dbReference type="AlphaFoldDB" id="I0IS85"/>
<comment type="cofactor">
    <cofactor evidence="1">
        <name>[4Fe-4S] cluster</name>
        <dbReference type="ChEBI" id="CHEBI:49883"/>
    </cofactor>
</comment>
<comment type="similarity">
    <text evidence="2">Belongs to the complex I 20 kDa subunit family.</text>
</comment>
<evidence type="ECO:0000256" key="4">
    <source>
        <dbReference type="ARBA" id="ARBA00022723"/>
    </source>
</evidence>
<evidence type="ECO:0000256" key="1">
    <source>
        <dbReference type="ARBA" id="ARBA00001966"/>
    </source>
</evidence>
<evidence type="ECO:0000256" key="6">
    <source>
        <dbReference type="ARBA" id="ARBA00023014"/>
    </source>
</evidence>
<keyword evidence="4" id="KW-0479">Metal-binding</keyword>
<dbReference type="HOGENOM" id="CLU_055737_7_3_0"/>
<evidence type="ECO:0000256" key="2">
    <source>
        <dbReference type="ARBA" id="ARBA00009173"/>
    </source>
</evidence>
<reference evidence="9" key="2">
    <citation type="submission" date="2012-03" db="EMBL/GenBank/DDBJ databases">
        <title>The complete genome sequence of the pioneer microbe on fresh volcanic deposit, Leptospirillum ferrooxidans strain C2-3.</title>
        <authorList>
            <person name="Fujimura R."/>
            <person name="Sato Y."/>
            <person name="Nishizawa T."/>
            <person name="Nanba K."/>
            <person name="Oshima K."/>
            <person name="Hattori M."/>
            <person name="Kamijo T."/>
            <person name="Ohta H."/>
        </authorList>
    </citation>
    <scope>NUCLEOTIDE SEQUENCE [LARGE SCALE GENOMIC DNA]</scope>
    <source>
        <strain evidence="9">C2-3</strain>
    </source>
</reference>
<dbReference type="PANTHER" id="PTHR42989:SF1">
    <property type="entry name" value="FORMATE HYDROGENLYASE SUBUNIT 7-RELATED"/>
    <property type="match status" value="1"/>
</dbReference>